<evidence type="ECO:0000256" key="3">
    <source>
        <dbReference type="ARBA" id="ARBA00022777"/>
    </source>
</evidence>
<comment type="caution">
    <text evidence="5">The sequence shown here is derived from an EMBL/GenBank/DDBJ whole genome shotgun (WGS) entry which is preliminary data.</text>
</comment>
<reference evidence="6" key="1">
    <citation type="submission" date="2018-08" db="EMBL/GenBank/DDBJ databases">
        <authorList>
            <person name="Khan S.A."/>
            <person name="J S.E."/>
        </authorList>
    </citation>
    <scope>NUCLEOTIDE SEQUENCE [LARGE SCALE GENOMIC DNA]</scope>
    <source>
        <strain evidence="6">PoM-212</strain>
    </source>
</reference>
<dbReference type="InterPro" id="IPR004381">
    <property type="entry name" value="Glycerate_kinase"/>
</dbReference>
<dbReference type="AlphaFoldDB" id="A0A426RN67"/>
<protein>
    <submittedName>
        <fullName evidence="5">Glycerate kinase</fullName>
    </submittedName>
</protein>
<keyword evidence="3 4" id="KW-0418">Kinase</keyword>
<dbReference type="InterPro" id="IPR018193">
    <property type="entry name" value="Glyc_kinase_flavodox-like_fold"/>
</dbReference>
<evidence type="ECO:0000313" key="5">
    <source>
        <dbReference type="EMBL" id="RRQ50362.1"/>
    </source>
</evidence>
<dbReference type="GO" id="GO:0008887">
    <property type="term" value="F:glycerate kinase activity"/>
    <property type="evidence" value="ECO:0007669"/>
    <property type="project" value="UniProtKB-UniRule"/>
</dbReference>
<keyword evidence="6" id="KW-1185">Reference proteome</keyword>
<dbReference type="Gene3D" id="3.40.50.10350">
    <property type="entry name" value="Glycerate kinase, domain 1"/>
    <property type="match status" value="1"/>
</dbReference>
<dbReference type="OrthoDB" id="9774290at2"/>
<dbReference type="InterPro" id="IPR018197">
    <property type="entry name" value="Glycerate_kinase_RE-like"/>
</dbReference>
<dbReference type="GO" id="GO:0031388">
    <property type="term" value="P:organic acid phosphorylation"/>
    <property type="evidence" value="ECO:0007669"/>
    <property type="project" value="UniProtKB-UniRule"/>
</dbReference>
<dbReference type="SUPFAM" id="SSF110738">
    <property type="entry name" value="Glycerate kinase I"/>
    <property type="match status" value="1"/>
</dbReference>
<name>A0A426RN67_9FLAO</name>
<dbReference type="NCBIfam" id="TIGR00045">
    <property type="entry name" value="glycerate kinase"/>
    <property type="match status" value="1"/>
</dbReference>
<keyword evidence="2 4" id="KW-0808">Transferase</keyword>
<gene>
    <name evidence="5" type="ORF">DZC72_07365</name>
</gene>
<organism evidence="5 6">
    <name type="scientific">Maribacter algicola</name>
    <dbReference type="NCBI Taxonomy" id="2498892"/>
    <lineage>
        <taxon>Bacteria</taxon>
        <taxon>Pseudomonadati</taxon>
        <taxon>Bacteroidota</taxon>
        <taxon>Flavobacteriia</taxon>
        <taxon>Flavobacteriales</taxon>
        <taxon>Flavobacteriaceae</taxon>
        <taxon>Maribacter</taxon>
    </lineage>
</organism>
<dbReference type="PIRSF" id="PIRSF006078">
    <property type="entry name" value="GlxK"/>
    <property type="match status" value="1"/>
</dbReference>
<dbReference type="PANTHER" id="PTHR21599:SF0">
    <property type="entry name" value="GLYCERATE KINASE"/>
    <property type="match status" value="1"/>
</dbReference>
<dbReference type="InterPro" id="IPR036129">
    <property type="entry name" value="Glycerate_kinase_sf"/>
</dbReference>
<proteinExistence type="inferred from homology"/>
<evidence type="ECO:0000256" key="2">
    <source>
        <dbReference type="ARBA" id="ARBA00022679"/>
    </source>
</evidence>
<reference evidence="6" key="2">
    <citation type="submission" date="2018-12" db="EMBL/GenBank/DDBJ databases">
        <title>Maribacter lutimaris sp. nov., isolated from marine sediment.</title>
        <authorList>
            <person name="Kim K.K."/>
        </authorList>
    </citation>
    <scope>NUCLEOTIDE SEQUENCE [LARGE SCALE GENOMIC DNA]</scope>
    <source>
        <strain evidence="6">PoM-212</strain>
    </source>
</reference>
<accession>A0A426RN67</accession>
<evidence type="ECO:0000313" key="6">
    <source>
        <dbReference type="Proteomes" id="UP000286990"/>
    </source>
</evidence>
<dbReference type="Pfam" id="PF02595">
    <property type="entry name" value="Gly_kinase"/>
    <property type="match status" value="1"/>
</dbReference>
<dbReference type="EMBL" id="QUSX01000001">
    <property type="protein sequence ID" value="RRQ50362.1"/>
    <property type="molecule type" value="Genomic_DNA"/>
</dbReference>
<evidence type="ECO:0000256" key="1">
    <source>
        <dbReference type="ARBA" id="ARBA00006284"/>
    </source>
</evidence>
<comment type="similarity">
    <text evidence="1 4">Belongs to the glycerate kinase type-1 family.</text>
</comment>
<sequence>MRFLIIPDKFKGSMTSEEVYRSFRSGVEQVISEASFHFVKASDGGDGFLDAISMYKDCKRVAMKTLDPLGREISSYYLLDAKSKSAFIELANSSGMELLEPSERNASLTSTFGTGQQICDAIEKGAKKIYVGLGGSATNDGGIGIANALGFEFLGSNGNPMEPIGKNLSELQRIAKSDNSIEIKGIQFFAINDVKNPLFGKDGAAFVYAAQKGADAAMIMELDKGLRNLSDVYEGQFGSDFSEVPGSGAAGGTGFGLKAFFEAEFLSGVAFILELSGVKDVLDSEKFDYIVTGEGKIDEQTLQGKLIQGVMELANCYNIPVLAVCGKLDVPMDKLTSSGVKDVIEIRDPNKSLEYNMQNAKNLLEKKVSKYFKAFY</sequence>
<dbReference type="Gene3D" id="3.90.1510.10">
    <property type="entry name" value="Glycerate kinase, domain 2"/>
    <property type="match status" value="1"/>
</dbReference>
<evidence type="ECO:0000256" key="4">
    <source>
        <dbReference type="PIRNR" id="PIRNR006078"/>
    </source>
</evidence>
<dbReference type="Proteomes" id="UP000286990">
    <property type="component" value="Unassembled WGS sequence"/>
</dbReference>
<dbReference type="RefSeq" id="WP_125222179.1">
    <property type="nucleotide sequence ID" value="NZ_QUSX01000001.1"/>
</dbReference>
<dbReference type="PANTHER" id="PTHR21599">
    <property type="entry name" value="GLYCERATE KINASE"/>
    <property type="match status" value="1"/>
</dbReference>